<evidence type="ECO:0000259" key="1">
    <source>
        <dbReference type="Pfam" id="PF00561"/>
    </source>
</evidence>
<dbReference type="KEGG" id="cmp:Cha6605_5778"/>
<dbReference type="InterPro" id="IPR029058">
    <property type="entry name" value="AB_hydrolase_fold"/>
</dbReference>
<dbReference type="HOGENOM" id="CLU_020336_35_1_3"/>
<dbReference type="Proteomes" id="UP000010366">
    <property type="component" value="Chromosome"/>
</dbReference>
<keyword evidence="3" id="KW-1185">Reference proteome</keyword>
<gene>
    <name evidence="2" type="ORF">Cha6605_5778</name>
</gene>
<dbReference type="PANTHER" id="PTHR43194:SF2">
    <property type="entry name" value="PEROXISOMAL MEMBRANE PROTEIN LPX1"/>
    <property type="match status" value="1"/>
</dbReference>
<dbReference type="PRINTS" id="PR00412">
    <property type="entry name" value="EPOXHYDRLASE"/>
</dbReference>
<reference evidence="2 3" key="1">
    <citation type="submission" date="2012-05" db="EMBL/GenBank/DDBJ databases">
        <title>Finished chromosome of genome of Chamaesiphon sp. PCC 6605.</title>
        <authorList>
            <consortium name="US DOE Joint Genome Institute"/>
            <person name="Gugger M."/>
            <person name="Coursin T."/>
            <person name="Rippka R."/>
            <person name="Tandeau De Marsac N."/>
            <person name="Huntemann M."/>
            <person name="Wei C.-L."/>
            <person name="Han J."/>
            <person name="Detter J.C."/>
            <person name="Han C."/>
            <person name="Tapia R."/>
            <person name="Chen A."/>
            <person name="Kyrpides N."/>
            <person name="Mavromatis K."/>
            <person name="Markowitz V."/>
            <person name="Szeto E."/>
            <person name="Ivanova N."/>
            <person name="Pagani I."/>
            <person name="Pati A."/>
            <person name="Goodwin L."/>
            <person name="Nordberg H.P."/>
            <person name="Cantor M.N."/>
            <person name="Hua S.X."/>
            <person name="Woyke T."/>
            <person name="Kerfeld C.A."/>
        </authorList>
    </citation>
    <scope>NUCLEOTIDE SEQUENCE [LARGE SCALE GENOMIC DNA]</scope>
    <source>
        <strain evidence="3">ATCC 27169 / PCC 6605</strain>
    </source>
</reference>
<dbReference type="eggNOG" id="COG2267">
    <property type="taxonomic scope" value="Bacteria"/>
</dbReference>
<dbReference type="SUPFAM" id="SSF53474">
    <property type="entry name" value="alpha/beta-Hydrolases"/>
    <property type="match status" value="1"/>
</dbReference>
<proteinExistence type="predicted"/>
<protein>
    <submittedName>
        <fullName evidence="2">Putative hydrolase or acyltransferase of alpha/beta superfamily</fullName>
    </submittedName>
</protein>
<feature type="domain" description="AB hydrolase-1" evidence="1">
    <location>
        <begin position="33"/>
        <end position="263"/>
    </location>
</feature>
<keyword evidence="2" id="KW-0012">Acyltransferase</keyword>
<dbReference type="InterPro" id="IPR000639">
    <property type="entry name" value="Epox_hydrolase-like"/>
</dbReference>
<organism evidence="2 3">
    <name type="scientific">Chamaesiphon minutus (strain ATCC 27169 / PCC 6605)</name>
    <dbReference type="NCBI Taxonomy" id="1173020"/>
    <lineage>
        <taxon>Bacteria</taxon>
        <taxon>Bacillati</taxon>
        <taxon>Cyanobacteriota</taxon>
        <taxon>Cyanophyceae</taxon>
        <taxon>Gomontiellales</taxon>
        <taxon>Chamaesiphonaceae</taxon>
        <taxon>Chamaesiphon</taxon>
    </lineage>
</organism>
<name>K9UQV7_CHAP6</name>
<dbReference type="STRING" id="1173020.Cha6605_5778"/>
<dbReference type="EMBL" id="CP003600">
    <property type="protein sequence ID" value="AFY96634.1"/>
    <property type="molecule type" value="Genomic_DNA"/>
</dbReference>
<dbReference type="PATRIC" id="fig|1173020.3.peg.6646"/>
<dbReference type="InterPro" id="IPR000073">
    <property type="entry name" value="AB_hydrolase_1"/>
</dbReference>
<dbReference type="InterPro" id="IPR050228">
    <property type="entry name" value="Carboxylesterase_BioH"/>
</dbReference>
<evidence type="ECO:0000313" key="2">
    <source>
        <dbReference type="EMBL" id="AFY96634.1"/>
    </source>
</evidence>
<sequence length="282" mass="31360">MAKITKNSIKVGSLEWFYGELSPTGWENPQTAILLHGLPSQSLSWTGLMPPLAENGIRSIAPDWIGFGNSSKPEKRDFAYTPDAFTTAFTELVDSLNLDRVSLVVQGFLGTVGIQYALRNPDRVDKLVILNTPLTTGLKLPWQLQQLGLPVAGEMLTQDPLSVERTLEAGCKHVIEDKYLEAYRKPYLKSSAPGRSLLATIRNLRLKEVMTEISTGLPNLDLPIQIVWGVEDPWLTLASAQACAKSLKRGELVTLPTAAHYPQEHWYAEIKAPVIQFLRRQD</sequence>
<dbReference type="RefSeq" id="WP_015162709.1">
    <property type="nucleotide sequence ID" value="NC_019697.1"/>
</dbReference>
<keyword evidence="2" id="KW-0378">Hydrolase</keyword>
<dbReference type="AlphaFoldDB" id="K9UQV7"/>
<dbReference type="PANTHER" id="PTHR43194">
    <property type="entry name" value="HYDROLASE ALPHA/BETA FOLD FAMILY"/>
    <property type="match status" value="1"/>
</dbReference>
<dbReference type="GO" id="GO:0016746">
    <property type="term" value="F:acyltransferase activity"/>
    <property type="evidence" value="ECO:0007669"/>
    <property type="project" value="UniProtKB-KW"/>
</dbReference>
<accession>K9UQV7</accession>
<dbReference type="Gene3D" id="3.40.50.1820">
    <property type="entry name" value="alpha/beta hydrolase"/>
    <property type="match status" value="1"/>
</dbReference>
<dbReference type="PRINTS" id="PR00111">
    <property type="entry name" value="ABHYDROLASE"/>
</dbReference>
<dbReference type="GO" id="GO:0016787">
    <property type="term" value="F:hydrolase activity"/>
    <property type="evidence" value="ECO:0007669"/>
    <property type="project" value="UniProtKB-KW"/>
</dbReference>
<dbReference type="Pfam" id="PF00561">
    <property type="entry name" value="Abhydrolase_1"/>
    <property type="match status" value="1"/>
</dbReference>
<keyword evidence="2" id="KW-0808">Transferase</keyword>
<evidence type="ECO:0000313" key="3">
    <source>
        <dbReference type="Proteomes" id="UP000010366"/>
    </source>
</evidence>